<dbReference type="InterPro" id="IPR013655">
    <property type="entry name" value="PAS_fold_3"/>
</dbReference>
<evidence type="ECO:0000313" key="4">
    <source>
        <dbReference type="Proteomes" id="UP000238916"/>
    </source>
</evidence>
<dbReference type="PROSITE" id="PS50113">
    <property type="entry name" value="PAC"/>
    <property type="match status" value="2"/>
</dbReference>
<dbReference type="SUPFAM" id="SSF55785">
    <property type="entry name" value="PYP-like sensor domain (PAS domain)"/>
    <property type="match status" value="2"/>
</dbReference>
<dbReference type="Proteomes" id="UP000238916">
    <property type="component" value="Unassembled WGS sequence"/>
</dbReference>
<reference evidence="4" key="1">
    <citation type="submission" date="2018-02" db="EMBL/GenBank/DDBJ databases">
        <authorList>
            <person name="Hausmann B."/>
        </authorList>
    </citation>
    <scope>NUCLEOTIDE SEQUENCE [LARGE SCALE GENOMIC DNA]</scope>
    <source>
        <strain evidence="4">Peat soil MAG SbF1</strain>
    </source>
</reference>
<evidence type="ECO:0000313" key="3">
    <source>
        <dbReference type="EMBL" id="SPF56384.1"/>
    </source>
</evidence>
<dbReference type="Gene3D" id="3.30.450.20">
    <property type="entry name" value="PAS domain"/>
    <property type="match status" value="2"/>
</dbReference>
<sequence>MSKQGESKWSQAKVLSMKNASNERGYFVNISDITERKRTEEALKESERLLRQSQKVARIGSFVSNCMTGTWKCSPEIYKIFGIDETYPQTKESFIRLIHPDWRTKFCDYLLQMETKNQYFDYEYKIIRINDGKERWVHGLGDLEFDDQLNAVQFIGTIQDITKRKKTEEEIIYLSYHDKLTGLYNRRFYEEEIKRLDTGRNLPISIIMGDVNGLKIINDAFGHDKGDELLQKAAAAIKSACRADDIVARWGGDEFVILLPKTNTEEAEKIVKRIKKLYSNEYVNAIRVSISLGWDTKKTTDEEINIVLKSTEDYMYKHKILENEGMRGNTINTIINTLHEKNPREEQHSRRVSEICQKIGKELGFSEIEISRLKIIGLNRRKYTK</sequence>
<feature type="domain" description="GGDEF" evidence="2">
    <location>
        <begin position="202"/>
        <end position="334"/>
    </location>
</feature>
<dbReference type="InterPro" id="IPR000700">
    <property type="entry name" value="PAS-assoc_C"/>
</dbReference>
<dbReference type="PANTHER" id="PTHR46663">
    <property type="entry name" value="DIGUANYLATE CYCLASE DGCT-RELATED"/>
    <property type="match status" value="1"/>
</dbReference>
<dbReference type="SUPFAM" id="SSF55073">
    <property type="entry name" value="Nucleotide cyclase"/>
    <property type="match status" value="1"/>
</dbReference>
<dbReference type="Gene3D" id="1.10.3210.10">
    <property type="entry name" value="Hypothetical protein af1432"/>
    <property type="match status" value="1"/>
</dbReference>
<dbReference type="PANTHER" id="PTHR46663:SF2">
    <property type="entry name" value="GGDEF DOMAIN-CONTAINING PROTEIN"/>
    <property type="match status" value="1"/>
</dbReference>
<keyword evidence="3" id="KW-0378">Hydrolase</keyword>
<dbReference type="PROSITE" id="PS50887">
    <property type="entry name" value="GGDEF"/>
    <property type="match status" value="1"/>
</dbReference>
<dbReference type="InterPro" id="IPR043128">
    <property type="entry name" value="Rev_trsase/Diguanyl_cyclase"/>
</dbReference>
<dbReference type="Gene3D" id="2.10.70.100">
    <property type="match status" value="1"/>
</dbReference>
<dbReference type="Gene3D" id="3.30.70.270">
    <property type="match status" value="1"/>
</dbReference>
<evidence type="ECO:0000259" key="2">
    <source>
        <dbReference type="PROSITE" id="PS50887"/>
    </source>
</evidence>
<feature type="domain" description="PAC" evidence="1">
    <location>
        <begin position="120"/>
        <end position="173"/>
    </location>
</feature>
<dbReference type="InterPro" id="IPR000160">
    <property type="entry name" value="GGDEF_dom"/>
</dbReference>
<dbReference type="InterPro" id="IPR035965">
    <property type="entry name" value="PAS-like_dom_sf"/>
</dbReference>
<dbReference type="InterPro" id="IPR029787">
    <property type="entry name" value="Nucleotide_cyclase"/>
</dbReference>
<accession>A0A2U3LX28</accession>
<name>A0A2U3LX28_9FIRM</name>
<dbReference type="GO" id="GO:0016787">
    <property type="term" value="F:hydrolase activity"/>
    <property type="evidence" value="ECO:0007669"/>
    <property type="project" value="UniProtKB-KW"/>
</dbReference>
<dbReference type="CDD" id="cd00130">
    <property type="entry name" value="PAS"/>
    <property type="match status" value="1"/>
</dbReference>
<dbReference type="InterPro" id="IPR052163">
    <property type="entry name" value="DGC-Regulatory_Protein"/>
</dbReference>
<dbReference type="SMART" id="SM00267">
    <property type="entry name" value="GGDEF"/>
    <property type="match status" value="1"/>
</dbReference>
<dbReference type="NCBIfam" id="TIGR00229">
    <property type="entry name" value="sensory_box"/>
    <property type="match status" value="2"/>
</dbReference>
<dbReference type="NCBIfam" id="TIGR00254">
    <property type="entry name" value="GGDEF"/>
    <property type="match status" value="1"/>
</dbReference>
<dbReference type="EMBL" id="OMOF01000896">
    <property type="protein sequence ID" value="SPF56384.1"/>
    <property type="molecule type" value="Genomic_DNA"/>
</dbReference>
<dbReference type="Pfam" id="PF08447">
    <property type="entry name" value="PAS_3"/>
    <property type="match status" value="1"/>
</dbReference>
<dbReference type="CDD" id="cd01949">
    <property type="entry name" value="GGDEF"/>
    <property type="match status" value="1"/>
</dbReference>
<dbReference type="InterPro" id="IPR000014">
    <property type="entry name" value="PAS"/>
</dbReference>
<dbReference type="AlphaFoldDB" id="A0A2U3LX28"/>
<organism evidence="3 4">
    <name type="scientific">Candidatus Desulfosporosinus infrequens</name>
    <dbReference type="NCBI Taxonomy" id="2043169"/>
    <lineage>
        <taxon>Bacteria</taxon>
        <taxon>Bacillati</taxon>
        <taxon>Bacillota</taxon>
        <taxon>Clostridia</taxon>
        <taxon>Eubacteriales</taxon>
        <taxon>Desulfitobacteriaceae</taxon>
        <taxon>Desulfosporosinus</taxon>
    </lineage>
</organism>
<feature type="domain" description="PAC" evidence="1">
    <location>
        <begin position="1"/>
        <end position="45"/>
    </location>
</feature>
<proteinExistence type="predicted"/>
<protein>
    <submittedName>
        <fullName evidence="3">Diguanylate cyclase and metal dependent phosphohydrolase</fullName>
    </submittedName>
</protein>
<evidence type="ECO:0000259" key="1">
    <source>
        <dbReference type="PROSITE" id="PS50113"/>
    </source>
</evidence>
<dbReference type="Pfam" id="PF00990">
    <property type="entry name" value="GGDEF"/>
    <property type="match status" value="1"/>
</dbReference>
<gene>
    <name evidence="3" type="ORF">SBF1_9050001</name>
</gene>